<evidence type="ECO:0000313" key="6">
    <source>
        <dbReference type="Proteomes" id="UP000295341"/>
    </source>
</evidence>
<dbReference type="InterPro" id="IPR009057">
    <property type="entry name" value="Homeodomain-like_sf"/>
</dbReference>
<name>A0A4S3K9Q1_9GAMM</name>
<dbReference type="GO" id="GO:0005829">
    <property type="term" value="C:cytosol"/>
    <property type="evidence" value="ECO:0007669"/>
    <property type="project" value="TreeGrafter"/>
</dbReference>
<accession>A0A4S3K9Q1</accession>
<organism evidence="5 6">
    <name type="scientific">Panacagrimonas perspica</name>
    <dbReference type="NCBI Taxonomy" id="381431"/>
    <lineage>
        <taxon>Bacteria</taxon>
        <taxon>Pseudomonadati</taxon>
        <taxon>Pseudomonadota</taxon>
        <taxon>Gammaproteobacteria</taxon>
        <taxon>Nevskiales</taxon>
        <taxon>Nevskiaceae</taxon>
        <taxon>Panacagrimonas</taxon>
    </lineage>
</organism>
<dbReference type="InterPro" id="IPR018060">
    <property type="entry name" value="HTH_AraC"/>
</dbReference>
<keyword evidence="6" id="KW-1185">Reference proteome</keyword>
<dbReference type="Pfam" id="PF12625">
    <property type="entry name" value="Arabinose_bd"/>
    <property type="match status" value="1"/>
</dbReference>
<proteinExistence type="predicted"/>
<dbReference type="PANTHER" id="PTHR47894:SF4">
    <property type="entry name" value="HTH-TYPE TRANSCRIPTIONAL REGULATOR GADX"/>
    <property type="match status" value="1"/>
</dbReference>
<protein>
    <submittedName>
        <fullName evidence="5">AraC family transcriptional regulator</fullName>
    </submittedName>
</protein>
<evidence type="ECO:0000256" key="2">
    <source>
        <dbReference type="ARBA" id="ARBA00023125"/>
    </source>
</evidence>
<comment type="caution">
    <text evidence="5">The sequence shown here is derived from an EMBL/GenBank/DDBJ whole genome shotgun (WGS) entry which is preliminary data.</text>
</comment>
<dbReference type="SMART" id="SM00342">
    <property type="entry name" value="HTH_ARAC"/>
    <property type="match status" value="1"/>
</dbReference>
<dbReference type="SUPFAM" id="SSF46689">
    <property type="entry name" value="Homeodomain-like"/>
    <property type="match status" value="1"/>
</dbReference>
<dbReference type="InterPro" id="IPR032687">
    <property type="entry name" value="AraC-type_N"/>
</dbReference>
<dbReference type="EMBL" id="SOBT01000009">
    <property type="protein sequence ID" value="TDU28651.1"/>
    <property type="molecule type" value="Genomic_DNA"/>
</dbReference>
<dbReference type="GO" id="GO:0003700">
    <property type="term" value="F:DNA-binding transcription factor activity"/>
    <property type="evidence" value="ECO:0007669"/>
    <property type="project" value="InterPro"/>
</dbReference>
<dbReference type="PANTHER" id="PTHR47894">
    <property type="entry name" value="HTH-TYPE TRANSCRIPTIONAL REGULATOR GADX"/>
    <property type="match status" value="1"/>
</dbReference>
<reference evidence="5 6" key="1">
    <citation type="submission" date="2019-03" db="EMBL/GenBank/DDBJ databases">
        <title>Genomic Encyclopedia of Type Strains, Phase IV (KMG-IV): sequencing the most valuable type-strain genomes for metagenomic binning, comparative biology and taxonomic classification.</title>
        <authorList>
            <person name="Goeker M."/>
        </authorList>
    </citation>
    <scope>NUCLEOTIDE SEQUENCE [LARGE SCALE GENOMIC DNA]</scope>
    <source>
        <strain evidence="5 6">DSM 26377</strain>
    </source>
</reference>
<dbReference type="AlphaFoldDB" id="A0A4S3K9Q1"/>
<keyword evidence="1" id="KW-0805">Transcription regulation</keyword>
<evidence type="ECO:0000256" key="3">
    <source>
        <dbReference type="ARBA" id="ARBA00023163"/>
    </source>
</evidence>
<evidence type="ECO:0000256" key="1">
    <source>
        <dbReference type="ARBA" id="ARBA00023015"/>
    </source>
</evidence>
<feature type="domain" description="HTH araC/xylS-type" evidence="4">
    <location>
        <begin position="235"/>
        <end position="333"/>
    </location>
</feature>
<sequence>MSILIRSTVLEGFRDLVAELRGDGDALLKRFGLDRADAHSPTALISYEALLRLLDVSSRTLRCPNFGARLARFQSLDKLGPLALLAINCRTVEAAIVSVGAHLHTYTPGVKMDLARSARGAACLSFEVDMPPGCTVGRQQMVEFSLAFAVRGLHLLAGESFRPDAALLRHETTLPVSAYRVDFGVAPQFAQELDALLIAPRWLRQPVRLADERLRRAIDDYLEPLIQGERLVLDQQVEQLIIRLLPTGRCNLETVASQLSMHPRSLQRKLEQDGVYFVEMVDRLRRERVRELLTGTHIPLSHVAGLAGFSEQSSLTRSCRRWFGVTPLKLRQP</sequence>
<dbReference type="RefSeq" id="WP_162851224.1">
    <property type="nucleotide sequence ID" value="NZ_MWIN01000002.1"/>
</dbReference>
<dbReference type="PROSITE" id="PS01124">
    <property type="entry name" value="HTH_ARAC_FAMILY_2"/>
    <property type="match status" value="1"/>
</dbReference>
<dbReference type="Gene3D" id="1.10.10.60">
    <property type="entry name" value="Homeodomain-like"/>
    <property type="match status" value="1"/>
</dbReference>
<evidence type="ECO:0000313" key="5">
    <source>
        <dbReference type="EMBL" id="TDU28651.1"/>
    </source>
</evidence>
<keyword evidence="2" id="KW-0238">DNA-binding</keyword>
<dbReference type="Pfam" id="PF12833">
    <property type="entry name" value="HTH_18"/>
    <property type="match status" value="1"/>
</dbReference>
<evidence type="ECO:0000259" key="4">
    <source>
        <dbReference type="PROSITE" id="PS01124"/>
    </source>
</evidence>
<dbReference type="GO" id="GO:0000976">
    <property type="term" value="F:transcription cis-regulatory region binding"/>
    <property type="evidence" value="ECO:0007669"/>
    <property type="project" value="TreeGrafter"/>
</dbReference>
<dbReference type="Proteomes" id="UP000295341">
    <property type="component" value="Unassembled WGS sequence"/>
</dbReference>
<keyword evidence="3" id="KW-0804">Transcription</keyword>
<gene>
    <name evidence="5" type="ORF">DFR24_3026</name>
</gene>